<feature type="domain" description="Glycosyltransferase subfamily 4-like N-terminal" evidence="1">
    <location>
        <begin position="23"/>
        <end position="155"/>
    </location>
</feature>
<organism evidence="2 3">
    <name type="scientific">Thalassospira profundimaris</name>
    <dbReference type="NCBI Taxonomy" id="502049"/>
    <lineage>
        <taxon>Bacteria</taxon>
        <taxon>Pseudomonadati</taxon>
        <taxon>Pseudomonadota</taxon>
        <taxon>Alphaproteobacteria</taxon>
        <taxon>Rhodospirillales</taxon>
        <taxon>Thalassospiraceae</taxon>
        <taxon>Thalassospira</taxon>
    </lineage>
</organism>
<accession>A0A367VJR9</accession>
<protein>
    <recommendedName>
        <fullName evidence="1">Glycosyltransferase subfamily 4-like N-terminal domain-containing protein</fullName>
    </recommendedName>
</protein>
<dbReference type="Proteomes" id="UP000253061">
    <property type="component" value="Unassembled WGS sequence"/>
</dbReference>
<dbReference type="EMBL" id="JPWB01000001">
    <property type="protein sequence ID" value="RCK25457.1"/>
    <property type="molecule type" value="Genomic_DNA"/>
</dbReference>
<evidence type="ECO:0000313" key="2">
    <source>
        <dbReference type="EMBL" id="RCK25457.1"/>
    </source>
</evidence>
<name>A0A367VJR9_9PROT</name>
<dbReference type="Gene3D" id="3.40.50.2000">
    <property type="entry name" value="Glycogen Phosphorylase B"/>
    <property type="match status" value="2"/>
</dbReference>
<comment type="caution">
    <text evidence="2">The sequence shown here is derived from an EMBL/GenBank/DDBJ whole genome shotgun (WGS) entry which is preliminary data.</text>
</comment>
<dbReference type="Pfam" id="PF13439">
    <property type="entry name" value="Glyco_transf_4"/>
    <property type="match status" value="1"/>
</dbReference>
<evidence type="ECO:0000313" key="3">
    <source>
        <dbReference type="Proteomes" id="UP000253061"/>
    </source>
</evidence>
<dbReference type="InterPro" id="IPR028098">
    <property type="entry name" value="Glyco_trans_4-like_N"/>
</dbReference>
<dbReference type="SUPFAM" id="SSF53756">
    <property type="entry name" value="UDP-Glycosyltransferase/glycogen phosphorylase"/>
    <property type="match status" value="1"/>
</dbReference>
<reference evidence="2 3" key="1">
    <citation type="submission" date="2014-07" db="EMBL/GenBank/DDBJ databases">
        <title>Draft genome sequence of Thalassospira profundimaris R8-17.</title>
        <authorList>
            <person name="Lai Q."/>
            <person name="Shao Z."/>
        </authorList>
    </citation>
    <scope>NUCLEOTIDE SEQUENCE [LARGE SCALE GENOMIC DNA]</scope>
    <source>
        <strain evidence="2 3">R8-17</strain>
    </source>
</reference>
<sequence length="350" mass="39367">MGSYAEGINGSVYRVSGMKTLKKICQFPRLPFRPDRWMLFNPAIYRKACKLISQGNYDCLVTRSQYHSSHLVGLSLKKLYPDLPWIACFSDPWSNADHQAVVPFFSSWSKQREKRVLDVADRLVFPTDRMQNHFTGHQSSLDRKAMVLPHAFDPELYETVATGKSNDRESFTLRLFGSFYGTRRPDVLFSAIDQLKIEQGQSLTFEIYGPWYEAYESLSHRFPSTSVKHVKHQGQVPHIEALAKMQEADLLVLVDAPGGGKSMYLPSKLVDYIGSGQPILALCREGVVSNVVHKLGGLVAEPNDVNAVTAALKRSIGLRRGRPLSAIGLIEEYRSENVGAKFRAMIDELL</sequence>
<gene>
    <name evidence="2" type="ORF">TH6_02255</name>
</gene>
<evidence type="ECO:0000259" key="1">
    <source>
        <dbReference type="Pfam" id="PF13439"/>
    </source>
</evidence>
<dbReference type="GO" id="GO:0016757">
    <property type="term" value="F:glycosyltransferase activity"/>
    <property type="evidence" value="ECO:0007669"/>
    <property type="project" value="UniProtKB-ARBA"/>
</dbReference>
<dbReference type="AlphaFoldDB" id="A0A367VJR9"/>
<proteinExistence type="predicted"/>